<dbReference type="EMBL" id="MNPL01019834">
    <property type="protein sequence ID" value="OQR69794.1"/>
    <property type="molecule type" value="Genomic_DNA"/>
</dbReference>
<comment type="caution">
    <text evidence="16">The sequence shown here is derived from an EMBL/GenBank/DDBJ whole genome shotgun (WGS) entry which is preliminary data.</text>
</comment>
<organism evidence="16 17">
    <name type="scientific">Tropilaelaps mercedesae</name>
    <dbReference type="NCBI Taxonomy" id="418985"/>
    <lineage>
        <taxon>Eukaryota</taxon>
        <taxon>Metazoa</taxon>
        <taxon>Ecdysozoa</taxon>
        <taxon>Arthropoda</taxon>
        <taxon>Chelicerata</taxon>
        <taxon>Arachnida</taxon>
        <taxon>Acari</taxon>
        <taxon>Parasitiformes</taxon>
        <taxon>Mesostigmata</taxon>
        <taxon>Gamasina</taxon>
        <taxon>Dermanyssoidea</taxon>
        <taxon>Laelapidae</taxon>
        <taxon>Tropilaelaps</taxon>
    </lineage>
</organism>
<keyword evidence="7 13" id="KW-0227">DNA damage</keyword>
<feature type="compositionally biased region" description="Basic and acidic residues" evidence="14">
    <location>
        <begin position="618"/>
        <end position="628"/>
    </location>
</feature>
<dbReference type="GO" id="GO:0031297">
    <property type="term" value="P:replication fork processing"/>
    <property type="evidence" value="ECO:0007669"/>
    <property type="project" value="UniProtKB-ARBA"/>
</dbReference>
<dbReference type="Gene3D" id="1.10.150.670">
    <property type="entry name" value="Crossover junction endonuclease EME1, DNA-binding domain"/>
    <property type="match status" value="1"/>
</dbReference>
<evidence type="ECO:0000256" key="3">
    <source>
        <dbReference type="ARBA" id="ARBA00010015"/>
    </source>
</evidence>
<feature type="region of interest" description="Disordered" evidence="14">
    <location>
        <begin position="380"/>
        <end position="402"/>
    </location>
</feature>
<comment type="subcellular location">
    <subcellularLocation>
        <location evidence="2 13">Nucleus</location>
    </subcellularLocation>
</comment>
<evidence type="ECO:0000256" key="11">
    <source>
        <dbReference type="ARBA" id="ARBA00023204"/>
    </source>
</evidence>
<dbReference type="GO" id="GO:0048476">
    <property type="term" value="C:Holliday junction resolvase complex"/>
    <property type="evidence" value="ECO:0007669"/>
    <property type="project" value="UniProtKB-UniRule"/>
</dbReference>
<dbReference type="InterPro" id="IPR042530">
    <property type="entry name" value="EME1/EME2_C"/>
</dbReference>
<evidence type="ECO:0000313" key="16">
    <source>
        <dbReference type="EMBL" id="OQR69794.1"/>
    </source>
</evidence>
<keyword evidence="5 13" id="KW-0479">Metal-binding</keyword>
<feature type="compositionally biased region" description="Basic and acidic residues" evidence="14">
    <location>
        <begin position="244"/>
        <end position="255"/>
    </location>
</feature>
<feature type="domain" description="ERCC4" evidence="15">
    <location>
        <begin position="680"/>
        <end position="784"/>
    </location>
</feature>
<dbReference type="SUPFAM" id="SSF52980">
    <property type="entry name" value="Restriction endonuclease-like"/>
    <property type="match status" value="1"/>
</dbReference>
<evidence type="ECO:0000256" key="12">
    <source>
        <dbReference type="ARBA" id="ARBA00023242"/>
    </source>
</evidence>
<comment type="function">
    <text evidence="13">Interacts with EME1 to form a DNA structure-specific endonuclease with substrate preference for branched DNA structures with a 5'-end at the branch nick. Typical substrates include 3'-flap structures, D-loops, replication forks and nicked Holliday junctions. May be required in mitosis for the processing of stalled or collapsed replication fork intermediates. May be required in meiosis for the repair of meiosis-specific double strand breaks subsequent to single-end invasion (SEI).</text>
</comment>
<dbReference type="SMART" id="SM00891">
    <property type="entry name" value="ERCC4"/>
    <property type="match status" value="1"/>
</dbReference>
<feature type="region of interest" description="Disordered" evidence="14">
    <location>
        <begin position="436"/>
        <end position="489"/>
    </location>
</feature>
<evidence type="ECO:0000256" key="8">
    <source>
        <dbReference type="ARBA" id="ARBA00022801"/>
    </source>
</evidence>
<evidence type="ECO:0000313" key="17">
    <source>
        <dbReference type="Proteomes" id="UP000192247"/>
    </source>
</evidence>
<dbReference type="EC" id="3.1.22.-" evidence="13"/>
<dbReference type="OrthoDB" id="5963188at2759"/>
<feature type="region of interest" description="Disordered" evidence="14">
    <location>
        <begin position="582"/>
        <end position="634"/>
    </location>
</feature>
<evidence type="ECO:0000256" key="9">
    <source>
        <dbReference type="ARBA" id="ARBA00022842"/>
    </source>
</evidence>
<evidence type="ECO:0000256" key="14">
    <source>
        <dbReference type="SAM" id="MobiDB-lite"/>
    </source>
</evidence>
<feature type="compositionally biased region" description="Basic and acidic residues" evidence="14">
    <location>
        <begin position="106"/>
        <end position="130"/>
    </location>
</feature>
<dbReference type="InterPro" id="IPR047416">
    <property type="entry name" value="XPF_nuclease_Mus81"/>
</dbReference>
<dbReference type="GO" id="GO:0046872">
    <property type="term" value="F:metal ion binding"/>
    <property type="evidence" value="ECO:0007669"/>
    <property type="project" value="UniProtKB-UniRule"/>
</dbReference>
<keyword evidence="4 13" id="KW-0540">Nuclease</keyword>
<evidence type="ECO:0000256" key="7">
    <source>
        <dbReference type="ARBA" id="ARBA00022763"/>
    </source>
</evidence>
<dbReference type="Gene3D" id="1.10.150.110">
    <property type="entry name" value="DNA polymerase beta, N-terminal domain-like"/>
    <property type="match status" value="1"/>
</dbReference>
<evidence type="ECO:0000256" key="5">
    <source>
        <dbReference type="ARBA" id="ARBA00022723"/>
    </source>
</evidence>
<keyword evidence="11 13" id="KW-0234">DNA repair</keyword>
<comment type="cofactor">
    <cofactor evidence="1 13">
        <name>Mg(2+)</name>
        <dbReference type="ChEBI" id="CHEBI:18420"/>
    </cofactor>
</comment>
<dbReference type="GO" id="GO:0000727">
    <property type="term" value="P:double-strand break repair via break-induced replication"/>
    <property type="evidence" value="ECO:0007669"/>
    <property type="project" value="UniProtKB-UniRule"/>
</dbReference>
<keyword evidence="12 13" id="KW-0539">Nucleus</keyword>
<dbReference type="GO" id="GO:0008821">
    <property type="term" value="F:crossover junction DNA endonuclease activity"/>
    <property type="evidence" value="ECO:0007669"/>
    <property type="project" value="UniProtKB-UniRule"/>
</dbReference>
<dbReference type="InParanoid" id="A0A1V9X8C1"/>
<dbReference type="Pfam" id="PF14716">
    <property type="entry name" value="HHH_8"/>
    <property type="match status" value="1"/>
</dbReference>
<dbReference type="AlphaFoldDB" id="A0A1V9X8C1"/>
<dbReference type="Pfam" id="PF21292">
    <property type="entry name" value="EME1-MUS81_C"/>
    <property type="match status" value="1"/>
</dbReference>
<evidence type="ECO:0000256" key="1">
    <source>
        <dbReference type="ARBA" id="ARBA00001946"/>
    </source>
</evidence>
<keyword evidence="10 13" id="KW-0233">DNA recombination</keyword>
<gene>
    <name evidence="16" type="ORF">BIW11_12049</name>
</gene>
<dbReference type="FunFam" id="1.10.150.110:FF:000001">
    <property type="entry name" value="Putative Crossover junction endonuclease MUS81"/>
    <property type="match status" value="1"/>
</dbReference>
<dbReference type="GO" id="GO:0031573">
    <property type="term" value="P:mitotic intra-S DNA damage checkpoint signaling"/>
    <property type="evidence" value="ECO:0007669"/>
    <property type="project" value="TreeGrafter"/>
</dbReference>
<evidence type="ECO:0000256" key="6">
    <source>
        <dbReference type="ARBA" id="ARBA00022759"/>
    </source>
</evidence>
<dbReference type="Gene3D" id="3.40.50.10130">
    <property type="match status" value="1"/>
</dbReference>
<keyword evidence="9 13" id="KW-0460">Magnesium</keyword>
<evidence type="ECO:0000256" key="4">
    <source>
        <dbReference type="ARBA" id="ARBA00022722"/>
    </source>
</evidence>
<dbReference type="InterPro" id="IPR006166">
    <property type="entry name" value="ERCC4_domain"/>
</dbReference>
<dbReference type="InterPro" id="IPR033309">
    <property type="entry name" value="Mus81"/>
</dbReference>
<dbReference type="FunFam" id="3.40.50.10130:FF:000003">
    <property type="entry name" value="Crossover junction endonuclease MUS81"/>
    <property type="match status" value="1"/>
</dbReference>
<dbReference type="GO" id="GO:0000712">
    <property type="term" value="P:resolution of meiotic recombination intermediates"/>
    <property type="evidence" value="ECO:0007669"/>
    <property type="project" value="TreeGrafter"/>
</dbReference>
<proteinExistence type="inferred from homology"/>
<reference evidence="16 17" key="1">
    <citation type="journal article" date="2017" name="Gigascience">
        <title>Draft genome of the honey bee ectoparasitic mite, Tropilaelaps mercedesae, is shaped by the parasitic life history.</title>
        <authorList>
            <person name="Dong X."/>
            <person name="Armstrong S.D."/>
            <person name="Xia D."/>
            <person name="Makepeace B.L."/>
            <person name="Darby A.C."/>
            <person name="Kadowaki T."/>
        </authorList>
    </citation>
    <scope>NUCLEOTIDE SEQUENCE [LARGE SCALE GENOMIC DNA]</scope>
    <source>
        <strain evidence="16">Wuxi-XJTLU</strain>
    </source>
</reference>
<dbReference type="FunCoup" id="A0A1V9X8C1">
    <property type="interactions" value="430"/>
</dbReference>
<feature type="compositionally biased region" description="Polar residues" evidence="14">
    <location>
        <begin position="450"/>
        <end position="466"/>
    </location>
</feature>
<dbReference type="Proteomes" id="UP000192247">
    <property type="component" value="Unassembled WGS sequence"/>
</dbReference>
<dbReference type="PANTHER" id="PTHR13451">
    <property type="entry name" value="CLASS II CROSSOVER JUNCTION ENDONUCLEASE MUS81"/>
    <property type="match status" value="1"/>
</dbReference>
<evidence type="ECO:0000256" key="2">
    <source>
        <dbReference type="ARBA" id="ARBA00004123"/>
    </source>
</evidence>
<comment type="subunit">
    <text evidence="13">Interacts with EME1.</text>
</comment>
<name>A0A1V9X8C1_9ACAR</name>
<dbReference type="CDD" id="cd20074">
    <property type="entry name" value="XPF_nuclease_Mus81"/>
    <property type="match status" value="1"/>
</dbReference>
<feature type="region of interest" description="Disordered" evidence="14">
    <location>
        <begin position="232"/>
        <end position="279"/>
    </location>
</feature>
<sequence>MPNPTTLPPRKRVRRVINNPNPLFAQWLREWRDEAAQAGSHAKNTYARALQSLAKFPIPLPSGKDCIILKHFGQKICDMLDKKLAEHRRLHPNWRPEVVTALDTVDTGKNDAKTNREKEDASRGGRDATDRAPNGTRSIDNRASVMKVPPVAGNVQATRKKHASFATLKVNTKHTRAPPETTNVRESEFPVDPRRFRLDINVQERCPNVVNAVVSPLSEVPEAVASLEETFDFSIQDSPQTPPRRLDPPKQKPAEPPEVVDLSMDSPDRKQESEDDSILMPLSKRLAAAKTKSKRRAKVIDECVLEKDPVRVSSCKASIVANCDGDDNRNDADIAVSYRRTSGLAIEKRLASLRKLVSPVQTEVNPARLSPEPLPLAGPDSVEPTDAAFSQNSSFCPARTRRPATQESILDISAEIRQKRLSFLARLEAATPQAKAKYKSAVPDLLDTPPGSQTGSSRLANRSPELQPNPERLAENFRQKTPEKSSTREVVCISPDLPSATATNPIVVHELSDTDNDDDDLPPLAMRVNKRIEIFSPVEPTAGKGLLDSFAALVEDIASPPAVKAREPQTCRPAVEVRASKAEGAARRLMGARKKRTKDCEDEPGGSGPIGDLQGAQSEKKDRPKTEKTASASGVPLNPFRLQYVPEGSCPPRPLSATSACMSSRCPLAITLSPGTFQVVLCVDSCEATGGVYFSGAVSKKKEAMIDALRNSGVAMDVRKMNVGDFAWVAKADEKEELVLDCIVERKRSDDLASSIKDGRYREQKHRLLTSGISRKIYLVEDCNRFAGGGISDLALLQAQLNTQVIDDFIIKRTRSVKESAQYLATLTRTLAQRYEGRTLRSCLREEIGQLSGEHLMTWREFNDASTKRRKLCMRQALTRALMVLRGVSLEKALSIVSTYPTIASLVTAYEQIDEPKQREALLADLRCPISGRRLGPALSKAVYRFISGKVTS</sequence>
<protein>
    <recommendedName>
        <fullName evidence="13">Crossover junction endonuclease MUS81</fullName>
        <ecNumber evidence="13">3.1.22.-</ecNumber>
    </recommendedName>
</protein>
<dbReference type="GO" id="GO:0005634">
    <property type="term" value="C:nucleus"/>
    <property type="evidence" value="ECO:0007669"/>
    <property type="project" value="UniProtKB-SubCell"/>
</dbReference>
<dbReference type="InterPro" id="IPR027421">
    <property type="entry name" value="DNA_pol_lamdba_lyase_dom_sf"/>
</dbReference>
<evidence type="ECO:0000256" key="13">
    <source>
        <dbReference type="RuleBase" id="RU369042"/>
    </source>
</evidence>
<dbReference type="InterPro" id="IPR011335">
    <property type="entry name" value="Restrct_endonuc-II-like"/>
</dbReference>
<keyword evidence="8 13" id="KW-0378">Hydrolase</keyword>
<dbReference type="Pfam" id="PF02732">
    <property type="entry name" value="ERCC4"/>
    <property type="match status" value="1"/>
</dbReference>
<dbReference type="InterPro" id="IPR010996">
    <property type="entry name" value="HHH_MUS81"/>
</dbReference>
<keyword evidence="17" id="KW-1185">Reference proteome</keyword>
<dbReference type="PANTHER" id="PTHR13451:SF0">
    <property type="entry name" value="CROSSOVER JUNCTION ENDONUCLEASE MUS81"/>
    <property type="match status" value="1"/>
</dbReference>
<evidence type="ECO:0000256" key="10">
    <source>
        <dbReference type="ARBA" id="ARBA00023172"/>
    </source>
</evidence>
<dbReference type="GO" id="GO:0006308">
    <property type="term" value="P:DNA catabolic process"/>
    <property type="evidence" value="ECO:0007669"/>
    <property type="project" value="UniProtKB-UniRule"/>
</dbReference>
<dbReference type="STRING" id="418985.A0A1V9X8C1"/>
<comment type="similarity">
    <text evidence="3 13">Belongs to the XPF family.</text>
</comment>
<accession>A0A1V9X8C1</accession>
<feature type="compositionally biased region" description="Basic and acidic residues" evidence="14">
    <location>
        <begin position="472"/>
        <end position="487"/>
    </location>
</feature>
<feature type="region of interest" description="Disordered" evidence="14">
    <location>
        <begin position="105"/>
        <end position="140"/>
    </location>
</feature>
<dbReference type="GO" id="GO:0003677">
    <property type="term" value="F:DNA binding"/>
    <property type="evidence" value="ECO:0007669"/>
    <property type="project" value="UniProtKB-UniRule"/>
</dbReference>
<dbReference type="GO" id="GO:0048257">
    <property type="term" value="F:3'-flap endonuclease activity"/>
    <property type="evidence" value="ECO:0007669"/>
    <property type="project" value="TreeGrafter"/>
</dbReference>
<dbReference type="SUPFAM" id="SSF47802">
    <property type="entry name" value="DNA polymerase beta, N-terminal domain-like"/>
    <property type="match status" value="1"/>
</dbReference>
<evidence type="ECO:0000259" key="15">
    <source>
        <dbReference type="SMART" id="SM00891"/>
    </source>
</evidence>
<keyword evidence="6 13" id="KW-0255">Endonuclease</keyword>